<protein>
    <submittedName>
        <fullName evidence="1">Uncharacterized protein</fullName>
    </submittedName>
</protein>
<proteinExistence type="predicted"/>
<evidence type="ECO:0000313" key="2">
    <source>
        <dbReference type="Proteomes" id="UP000828048"/>
    </source>
</evidence>
<accession>A0ACB7XQC6</accession>
<organism evidence="1 2">
    <name type="scientific">Vaccinium darrowii</name>
    <dbReference type="NCBI Taxonomy" id="229202"/>
    <lineage>
        <taxon>Eukaryota</taxon>
        <taxon>Viridiplantae</taxon>
        <taxon>Streptophyta</taxon>
        <taxon>Embryophyta</taxon>
        <taxon>Tracheophyta</taxon>
        <taxon>Spermatophyta</taxon>
        <taxon>Magnoliopsida</taxon>
        <taxon>eudicotyledons</taxon>
        <taxon>Gunneridae</taxon>
        <taxon>Pentapetalae</taxon>
        <taxon>asterids</taxon>
        <taxon>Ericales</taxon>
        <taxon>Ericaceae</taxon>
        <taxon>Vaccinioideae</taxon>
        <taxon>Vaccinieae</taxon>
        <taxon>Vaccinium</taxon>
    </lineage>
</organism>
<sequence>MFKKDPCSPSVSVDSLSHISADLSSRTAAGLAEQMESRENIRQYRRRLDKTLASHDLANEETLKTLVKNQMLCSSQSEVEECTDTVIEKRTNEVSNFLQMLRSASVDDYDGSKMKETSHRGWKVKQDTEEYRVMYREGPQGTPFHTLLVEGYVDGPLDVCLCLSWESTLYKKWWPQTIVPTFKIVASDCLQRVRIGEQISLVRMKVSWPLSTREAVVHFFVFEYFQDDLAVVLLNTISDSESIDGSTHGFTKDGIPDVQDVVRIDVVGGFAIQKVNAGRSYFRTIANMDIKLDFVPPSFINFISRQLIGSGFRLYQKEIASISNGNEDFDKVLGGPLYTRIREALYPDKNQNMSVNPENCNKEPCVLLPEDADKESCVLPPEDAIKPLLVAGGNSDTKAFTGDYAPESFPEDNEVTDNKACCEIEELEEEEIENNERLEQDHKEISAPPSEISESSVKYTKKCNISIEVKHALETLEKAIFLIREYGVAPQTRALQGLGKGQLMDFEGSAAINTKSSENAQIFNTSGVVSKVLENKAVSVNHNEPRNSSISISSRHAGSNSFSREANHNKIVPASPEKDFPRVSEAQQTAFPSSNNEPSNEPISDGGTNGNELVNADHSGNHKSRTNEGKNKKLRLCCISFLAS</sequence>
<name>A0ACB7XQC6_9ERIC</name>
<keyword evidence="2" id="KW-1185">Reference proteome</keyword>
<dbReference type="Proteomes" id="UP000828048">
    <property type="component" value="Chromosome 1"/>
</dbReference>
<comment type="caution">
    <text evidence="1">The sequence shown here is derived from an EMBL/GenBank/DDBJ whole genome shotgun (WGS) entry which is preliminary data.</text>
</comment>
<dbReference type="EMBL" id="CM037151">
    <property type="protein sequence ID" value="KAH7843161.1"/>
    <property type="molecule type" value="Genomic_DNA"/>
</dbReference>
<evidence type="ECO:0000313" key="1">
    <source>
        <dbReference type="EMBL" id="KAH7843161.1"/>
    </source>
</evidence>
<gene>
    <name evidence="1" type="ORF">Vadar_013436</name>
</gene>
<reference evidence="1 2" key="1">
    <citation type="journal article" date="2021" name="Hortic Res">
        <title>High-quality reference genome and annotation aids understanding of berry development for evergreen blueberry (Vaccinium darrowii).</title>
        <authorList>
            <person name="Yu J."/>
            <person name="Hulse-Kemp A.M."/>
            <person name="Babiker E."/>
            <person name="Staton M."/>
        </authorList>
    </citation>
    <scope>NUCLEOTIDE SEQUENCE [LARGE SCALE GENOMIC DNA]</scope>
    <source>
        <strain evidence="2">cv. NJ 8807/NJ 8810</strain>
        <tissue evidence="1">Young leaf</tissue>
    </source>
</reference>